<gene>
    <name evidence="1" type="ORF">S01H4_20609</name>
</gene>
<comment type="caution">
    <text evidence="1">The sequence shown here is derived from an EMBL/GenBank/DDBJ whole genome shotgun (WGS) entry which is preliminary data.</text>
</comment>
<name>X0ZZD5_9ZZZZ</name>
<protein>
    <submittedName>
        <fullName evidence="1">Uncharacterized protein</fullName>
    </submittedName>
</protein>
<accession>X0ZZD5</accession>
<dbReference type="AlphaFoldDB" id="X0ZZD5"/>
<organism evidence="1">
    <name type="scientific">marine sediment metagenome</name>
    <dbReference type="NCBI Taxonomy" id="412755"/>
    <lineage>
        <taxon>unclassified sequences</taxon>
        <taxon>metagenomes</taxon>
        <taxon>ecological metagenomes</taxon>
    </lineage>
</organism>
<dbReference type="Gene3D" id="1.10.10.60">
    <property type="entry name" value="Homeodomain-like"/>
    <property type="match status" value="1"/>
</dbReference>
<dbReference type="InterPro" id="IPR009057">
    <property type="entry name" value="Homeodomain-like_sf"/>
</dbReference>
<dbReference type="EMBL" id="BART01009276">
    <property type="protein sequence ID" value="GAG65823.1"/>
    <property type="molecule type" value="Genomic_DNA"/>
</dbReference>
<dbReference type="SUPFAM" id="SSF46689">
    <property type="entry name" value="Homeodomain-like"/>
    <property type="match status" value="1"/>
</dbReference>
<sequence>MYNKKEDEFILRWAKKIKAIELMGGKCIKCGNNSIFKFEFHHIGHKEDKDKEINRLIGSGKRWSLVKRELDRCNLVCRNCHAEIHYLNGRSSKKKIEILQKLDFLKCQKCGYKGSNYRSLEFHHKNLSKSFCVSNALSRKEGVSVQDIMDEISKCDIICRNCHVLEHTDIERFEKNNVAIYKKVNGYVEYRKIDHNRIFEMKKNGMGVCAIAKQLGINKSTISHVFNKGSVPELVKGLVC</sequence>
<proteinExistence type="predicted"/>
<reference evidence="1" key="1">
    <citation type="journal article" date="2014" name="Front. Microbiol.">
        <title>High frequency of phylogenetically diverse reductive dehalogenase-homologous genes in deep subseafloor sedimentary metagenomes.</title>
        <authorList>
            <person name="Kawai M."/>
            <person name="Futagami T."/>
            <person name="Toyoda A."/>
            <person name="Takaki Y."/>
            <person name="Nishi S."/>
            <person name="Hori S."/>
            <person name="Arai W."/>
            <person name="Tsubouchi T."/>
            <person name="Morono Y."/>
            <person name="Uchiyama I."/>
            <person name="Ito T."/>
            <person name="Fujiyama A."/>
            <person name="Inagaki F."/>
            <person name="Takami H."/>
        </authorList>
    </citation>
    <scope>NUCLEOTIDE SEQUENCE</scope>
    <source>
        <strain evidence="1">Expedition CK06-06</strain>
    </source>
</reference>
<evidence type="ECO:0000313" key="1">
    <source>
        <dbReference type="EMBL" id="GAG65823.1"/>
    </source>
</evidence>